<organism evidence="2 3">
    <name type="scientific">Chryseobacterium nepalense</name>
    <dbReference type="NCBI Taxonomy" id="1854498"/>
    <lineage>
        <taxon>Bacteria</taxon>
        <taxon>Pseudomonadati</taxon>
        <taxon>Bacteroidota</taxon>
        <taxon>Flavobacteriia</taxon>
        <taxon>Flavobacteriales</taxon>
        <taxon>Weeksellaceae</taxon>
        <taxon>Chryseobacterium group</taxon>
        <taxon>Chryseobacterium</taxon>
    </lineage>
</organism>
<dbReference type="Gene3D" id="1.10.260.40">
    <property type="entry name" value="lambda repressor-like DNA-binding domains"/>
    <property type="match status" value="1"/>
</dbReference>
<accession>A0ABY4KB52</accession>
<dbReference type="EMBL" id="CP096203">
    <property type="protein sequence ID" value="UPQ77561.1"/>
    <property type="molecule type" value="Genomic_DNA"/>
</dbReference>
<proteinExistence type="predicted"/>
<dbReference type="Pfam" id="PF01381">
    <property type="entry name" value="HTH_3"/>
    <property type="match status" value="1"/>
</dbReference>
<dbReference type="PROSITE" id="PS50943">
    <property type="entry name" value="HTH_CROC1"/>
    <property type="match status" value="1"/>
</dbReference>
<keyword evidence="3" id="KW-1185">Reference proteome</keyword>
<protein>
    <submittedName>
        <fullName evidence="2">Helix-turn-helix domain-containing protein</fullName>
    </submittedName>
</protein>
<dbReference type="CDD" id="cd00093">
    <property type="entry name" value="HTH_XRE"/>
    <property type="match status" value="1"/>
</dbReference>
<evidence type="ECO:0000259" key="1">
    <source>
        <dbReference type="PROSITE" id="PS50943"/>
    </source>
</evidence>
<evidence type="ECO:0000313" key="2">
    <source>
        <dbReference type="EMBL" id="UPQ77561.1"/>
    </source>
</evidence>
<feature type="domain" description="HTH cro/C1-type" evidence="1">
    <location>
        <begin position="61"/>
        <end position="95"/>
    </location>
</feature>
<dbReference type="InterPro" id="IPR001387">
    <property type="entry name" value="Cro/C1-type_HTH"/>
</dbReference>
<dbReference type="InterPro" id="IPR010982">
    <property type="entry name" value="Lambda_DNA-bd_dom_sf"/>
</dbReference>
<dbReference type="RefSeq" id="WP_248394931.1">
    <property type="nucleotide sequence ID" value="NZ_CP096203.1"/>
</dbReference>
<gene>
    <name evidence="2" type="ORF">M0D58_08500</name>
</gene>
<dbReference type="Proteomes" id="UP000830552">
    <property type="component" value="Chromosome"/>
</dbReference>
<reference evidence="2" key="1">
    <citation type="submission" date="2022-04" db="EMBL/GenBank/DDBJ databases">
        <title>Evolutionary, genomic, and biogeographic characterization of Chryseobacterium nepalense represented by a plastic-degrading bacterium AC3.</title>
        <authorList>
            <person name="Yin Z."/>
            <person name="Liu X."/>
            <person name="Wang D."/>
            <person name="Xie Z."/>
        </authorList>
    </citation>
    <scope>NUCLEOTIDE SEQUENCE</scope>
    <source>
        <strain evidence="2">AC3</strain>
    </source>
</reference>
<name>A0ABY4KB52_9FLAO</name>
<sequence>MQLQEVSHNLQETKCSVRRLQTPLFYTSGDLRKSCATCGKPPEDYGSLTQVVGNQRRCTKVSRKLIEKLENGKVNPTLYTLLELANALEISLGELVDLK</sequence>
<dbReference type="SUPFAM" id="SSF47413">
    <property type="entry name" value="lambda repressor-like DNA-binding domains"/>
    <property type="match status" value="1"/>
</dbReference>
<evidence type="ECO:0000313" key="3">
    <source>
        <dbReference type="Proteomes" id="UP000830552"/>
    </source>
</evidence>